<dbReference type="Proteomes" id="UP000095192">
    <property type="component" value="Unassembled WGS sequence"/>
</dbReference>
<dbReference type="Gene3D" id="3.40.50.970">
    <property type="match status" value="1"/>
</dbReference>
<feature type="domain" description="Dehydrogenase E1 component" evidence="3">
    <location>
        <begin position="126"/>
        <end position="257"/>
    </location>
</feature>
<dbReference type="PANTHER" id="PTHR43380">
    <property type="entry name" value="2-OXOISOVALERATE DEHYDROGENASE SUBUNIT ALPHA, MITOCHONDRIAL"/>
    <property type="match status" value="1"/>
</dbReference>
<dbReference type="InterPro" id="IPR050771">
    <property type="entry name" value="Alpha-ketoacid_DH_E1_comp"/>
</dbReference>
<dbReference type="FunFam" id="3.40.50.970:FF:000108">
    <property type="entry name" value="2-oxoisovalerate dehydrogenase subunit alpha"/>
    <property type="match status" value="1"/>
</dbReference>
<organism evidence="4 5">
    <name type="scientific">Cyclospora cayetanensis</name>
    <dbReference type="NCBI Taxonomy" id="88456"/>
    <lineage>
        <taxon>Eukaryota</taxon>
        <taxon>Sar</taxon>
        <taxon>Alveolata</taxon>
        <taxon>Apicomplexa</taxon>
        <taxon>Conoidasida</taxon>
        <taxon>Coccidia</taxon>
        <taxon>Eucoccidiorida</taxon>
        <taxon>Eimeriorina</taxon>
        <taxon>Eimeriidae</taxon>
        <taxon>Cyclospora</taxon>
    </lineage>
</organism>
<dbReference type="FunCoup" id="A0A1D3CX54">
    <property type="interactions" value="95"/>
</dbReference>
<dbReference type="VEuPathDB" id="ToxoDB:LOC34621081"/>
<dbReference type="InParanoid" id="A0A1D3CX54"/>
<feature type="domain" description="Dehydrogenase E1 component" evidence="3">
    <location>
        <begin position="278"/>
        <end position="450"/>
    </location>
</feature>
<keyword evidence="1 2" id="KW-0560">Oxidoreductase</keyword>
<evidence type="ECO:0000313" key="5">
    <source>
        <dbReference type="Proteomes" id="UP000095192"/>
    </source>
</evidence>
<dbReference type="InterPro" id="IPR029061">
    <property type="entry name" value="THDP-binding"/>
</dbReference>
<keyword evidence="5" id="KW-1185">Reference proteome</keyword>
<proteinExistence type="inferred from homology"/>
<dbReference type="Pfam" id="PF00676">
    <property type="entry name" value="E1_dh"/>
    <property type="match status" value="2"/>
</dbReference>
<reference evidence="4 5" key="1">
    <citation type="journal article" date="2016" name="BMC Genomics">
        <title>Comparative genomics reveals Cyclospora cayetanensis possesses coccidia-like metabolism and invasion components but unique surface antigens.</title>
        <authorList>
            <person name="Liu S."/>
            <person name="Wang L."/>
            <person name="Zheng H."/>
            <person name="Xu Z."/>
            <person name="Roellig D.M."/>
            <person name="Li N."/>
            <person name="Frace M.A."/>
            <person name="Tang K."/>
            <person name="Arrowood M.J."/>
            <person name="Moss D.M."/>
            <person name="Zhang L."/>
            <person name="Feng Y."/>
            <person name="Xiao L."/>
        </authorList>
    </citation>
    <scope>NUCLEOTIDE SEQUENCE [LARGE SCALE GENOMIC DNA]</scope>
    <source>
        <strain evidence="4 5">CHN_HEN01</strain>
    </source>
</reference>
<protein>
    <recommendedName>
        <fullName evidence="2">2-oxoisovalerate dehydrogenase subunit alpha</fullName>
        <ecNumber evidence="2">1.2.4.4</ecNumber>
    </recommendedName>
    <alternativeName>
        <fullName evidence="2">Branched-chain alpha-keto acid dehydrogenase E1 component alpha chain</fullName>
    </alternativeName>
</protein>
<dbReference type="EC" id="1.2.4.4" evidence="2"/>
<dbReference type="PANTHER" id="PTHR43380:SF1">
    <property type="entry name" value="2-OXOISOVALERATE DEHYDROGENASE SUBUNIT ALPHA, MITOCHONDRIAL"/>
    <property type="match status" value="1"/>
</dbReference>
<gene>
    <name evidence="4" type="ORF">cyc_04563</name>
</gene>
<dbReference type="InterPro" id="IPR001017">
    <property type="entry name" value="DH_E1"/>
</dbReference>
<dbReference type="EMBL" id="JROU02001643">
    <property type="protein sequence ID" value="OEH75758.1"/>
    <property type="molecule type" value="Genomic_DNA"/>
</dbReference>
<comment type="similarity">
    <text evidence="2">Belongs to the BCKDHA family.</text>
</comment>
<evidence type="ECO:0000256" key="2">
    <source>
        <dbReference type="RuleBase" id="RU365014"/>
    </source>
</evidence>
<comment type="function">
    <text evidence="2">The branched-chain alpha-keto dehydrogenase complex catalyzes the overall conversion of alpha-keto acids to acyl-CoA and CO(2). It contains multiple copies of three enzymatic components: branched-chain alpha-keto acid decarboxylase (E1), lipoamide acyltransferase (E2) and lipoamide dehydrogenase (E3).</text>
</comment>
<evidence type="ECO:0000256" key="1">
    <source>
        <dbReference type="ARBA" id="ARBA00023002"/>
    </source>
</evidence>
<comment type="cofactor">
    <cofactor evidence="2">
        <name>thiamine diphosphate</name>
        <dbReference type="ChEBI" id="CHEBI:58937"/>
    </cofactor>
</comment>
<dbReference type="AlphaFoldDB" id="A0A1D3CX54"/>
<accession>A0A1D3CX54</accession>
<evidence type="ECO:0000313" key="4">
    <source>
        <dbReference type="EMBL" id="OEH75758.1"/>
    </source>
</evidence>
<dbReference type="CDD" id="cd02000">
    <property type="entry name" value="TPP_E1_PDC_ADC_BCADC"/>
    <property type="match status" value="1"/>
</dbReference>
<comment type="caution">
    <text evidence="4">The sequence shown here is derived from an EMBL/GenBank/DDBJ whole genome shotgun (WGS) entry which is preliminary data.</text>
</comment>
<sequence>MTLSLSLTAVREALSPLRQRAAALHWGSRESAGICTPLIPRNRTTGIFPGVSGGFLCPSLQRRYAGTSSKTQVYHEGLIHTEFTTELNINKETPVIPIFRILTPEGHLEQGWENPFSKEETIDMYKFMVRLSVWDNMLYNVQRQGRFSFYIQNQGEEATQAGIGKALMPEDHIFLQYRELGVLMMKGFTLEDTLGQLLSTKHDEGKGRQMPISYSKQKIGLHTICTPLTTQVPHSMGAGYAFRLGNEKRISVGFFGEENQVHRGRFAGWLDNGVYVQSVCVLFLDVGAASEGDFHAAANFAATLKGNTLLVCRNNGYAISTPVKDQYAGDGIAIRGISYGMRTIRVDGNDLFASYLATKAARDIILETQEPVLMEFMTYRVGQHSTSDDSSAYRQPGELEAWNASGILPIARVRKYMDQQGWWSEQEDEALRKDARTVMLAKMKEAEKVKRWPILEGLFADVWSHPVDTLEEQKEAFKKHFAAHKDKYNLSKYEGL</sequence>
<comment type="catalytic activity">
    <reaction evidence="2">
        <text>N(6)-[(R)-lipoyl]-L-lysyl-[protein] + 3-methyl-2-oxobutanoate + H(+) = N(6)-[(R)-S(8)-2-methylpropanoyldihydrolipoyl]-L-lysyl-[protein] + CO2</text>
        <dbReference type="Rhea" id="RHEA:13457"/>
        <dbReference type="Rhea" id="RHEA-COMP:10474"/>
        <dbReference type="Rhea" id="RHEA-COMP:10497"/>
        <dbReference type="ChEBI" id="CHEBI:11851"/>
        <dbReference type="ChEBI" id="CHEBI:15378"/>
        <dbReference type="ChEBI" id="CHEBI:16526"/>
        <dbReference type="ChEBI" id="CHEBI:83099"/>
        <dbReference type="ChEBI" id="CHEBI:83142"/>
        <dbReference type="EC" id="1.2.4.4"/>
    </reaction>
</comment>
<evidence type="ECO:0000259" key="3">
    <source>
        <dbReference type="Pfam" id="PF00676"/>
    </source>
</evidence>
<dbReference type="SUPFAM" id="SSF52518">
    <property type="entry name" value="Thiamin diphosphate-binding fold (THDP-binding)"/>
    <property type="match status" value="1"/>
</dbReference>
<name>A0A1D3CX54_9EIME</name>
<dbReference type="GO" id="GO:0003863">
    <property type="term" value="F:branched-chain 2-oxo acid dehydrogenase activity"/>
    <property type="evidence" value="ECO:0007669"/>
    <property type="project" value="UniProtKB-EC"/>
</dbReference>
<keyword evidence="2" id="KW-0786">Thiamine pyrophosphate</keyword>
<dbReference type="GO" id="GO:0009083">
    <property type="term" value="P:branched-chain amino acid catabolic process"/>
    <property type="evidence" value="ECO:0007669"/>
    <property type="project" value="TreeGrafter"/>
</dbReference>
<dbReference type="VEuPathDB" id="ToxoDB:cyc_04563"/>